<evidence type="ECO:0000256" key="1">
    <source>
        <dbReference type="ARBA" id="ARBA00023015"/>
    </source>
</evidence>
<accession>A0ABP1BWA6</accession>
<evidence type="ECO:0000256" key="5">
    <source>
        <dbReference type="SAM" id="MobiDB-lite"/>
    </source>
</evidence>
<dbReference type="Proteomes" id="UP001497522">
    <property type="component" value="Chromosome 8"/>
</dbReference>
<feature type="region of interest" description="Disordered" evidence="5">
    <location>
        <begin position="154"/>
        <end position="185"/>
    </location>
</feature>
<dbReference type="SUPFAM" id="SSF101936">
    <property type="entry name" value="DNA-binding pseudobarrel domain"/>
    <property type="match status" value="1"/>
</dbReference>
<evidence type="ECO:0000259" key="6">
    <source>
        <dbReference type="PROSITE" id="PS50863"/>
    </source>
</evidence>
<dbReference type="PANTHER" id="PTHR31140">
    <property type="entry name" value="B3 DOMAIN-CONTAINING TRANSCRIPTION FACTOR ABI3"/>
    <property type="match status" value="1"/>
</dbReference>
<evidence type="ECO:0000256" key="4">
    <source>
        <dbReference type="ARBA" id="ARBA00023242"/>
    </source>
</evidence>
<evidence type="ECO:0000256" key="3">
    <source>
        <dbReference type="ARBA" id="ARBA00023163"/>
    </source>
</evidence>
<gene>
    <name evidence="7" type="ORF">CSSPJE1EN2_LOCUS22119</name>
</gene>
<evidence type="ECO:0000256" key="2">
    <source>
        <dbReference type="ARBA" id="ARBA00023125"/>
    </source>
</evidence>
<evidence type="ECO:0000313" key="8">
    <source>
        <dbReference type="Proteomes" id="UP001497522"/>
    </source>
</evidence>
<keyword evidence="8" id="KW-1185">Reference proteome</keyword>
<name>A0ABP1BWA6_9BRYO</name>
<keyword evidence="4" id="KW-0539">Nucleus</keyword>
<keyword evidence="2" id="KW-0238">DNA-binding</keyword>
<feature type="region of interest" description="Disordered" evidence="5">
    <location>
        <begin position="468"/>
        <end position="490"/>
    </location>
</feature>
<proteinExistence type="predicted"/>
<dbReference type="InterPro" id="IPR015300">
    <property type="entry name" value="DNA-bd_pseudobarrel_sf"/>
</dbReference>
<dbReference type="EMBL" id="OZ023709">
    <property type="protein sequence ID" value="CAK9880720.1"/>
    <property type="molecule type" value="Genomic_DNA"/>
</dbReference>
<dbReference type="Gene3D" id="2.40.330.10">
    <property type="entry name" value="DNA-binding pseudobarrel domain"/>
    <property type="match status" value="1"/>
</dbReference>
<dbReference type="InterPro" id="IPR003340">
    <property type="entry name" value="B3_DNA-bd"/>
</dbReference>
<feature type="region of interest" description="Disordered" evidence="5">
    <location>
        <begin position="667"/>
        <end position="692"/>
    </location>
</feature>
<reference evidence="7" key="1">
    <citation type="submission" date="2024-03" db="EMBL/GenBank/DDBJ databases">
        <authorList>
            <consortium name="ELIXIR-Norway"/>
            <consortium name="Elixir Norway"/>
        </authorList>
    </citation>
    <scope>NUCLEOTIDE SEQUENCE</scope>
</reference>
<dbReference type="PANTHER" id="PTHR31140:SF81">
    <property type="entry name" value="B3 DOMAIN-CONTAINING TRANSCRIPTION FACTOR ABI3"/>
    <property type="match status" value="1"/>
</dbReference>
<dbReference type="SMART" id="SM01019">
    <property type="entry name" value="B3"/>
    <property type="match status" value="1"/>
</dbReference>
<feature type="domain" description="TF-B3" evidence="6">
    <location>
        <begin position="536"/>
        <end position="643"/>
    </location>
</feature>
<evidence type="ECO:0000313" key="7">
    <source>
        <dbReference type="EMBL" id="CAK9880720.1"/>
    </source>
</evidence>
<keyword evidence="3" id="KW-0804">Transcription</keyword>
<dbReference type="PROSITE" id="PS50863">
    <property type="entry name" value="B3"/>
    <property type="match status" value="1"/>
</dbReference>
<keyword evidence="1" id="KW-0805">Transcription regulation</keyword>
<organism evidence="7 8">
    <name type="scientific">Sphagnum jensenii</name>
    <dbReference type="NCBI Taxonomy" id="128206"/>
    <lineage>
        <taxon>Eukaryota</taxon>
        <taxon>Viridiplantae</taxon>
        <taxon>Streptophyta</taxon>
        <taxon>Embryophyta</taxon>
        <taxon>Bryophyta</taxon>
        <taxon>Sphagnophytina</taxon>
        <taxon>Sphagnopsida</taxon>
        <taxon>Sphagnales</taxon>
        <taxon>Sphagnaceae</taxon>
        <taxon>Sphagnum</taxon>
    </lineage>
</organism>
<dbReference type="Pfam" id="PF02362">
    <property type="entry name" value="B3"/>
    <property type="match status" value="1"/>
</dbReference>
<sequence>MPRECENGWDIYDHGPGIYRAAKQQQQQLAPQQELSIREPQLSQPACSDLDCLLRDMREEGLAKCYGTGAVAAASEPELPSGFNENMSIRSSSTDAAEVDEDLMAGAWLLHESQPMTVDMMAIPPCVASAALQQARNCNDLSATVLSRRSSSMYEELNSMSSDKKQQRCKSCTESPSATSGSTSSIRSADVCCCMSHNNTNTCSRSSSSGHESTAAAAAAAAAESFNRYMQDQQGLESSTVTSGISLDTNMRAMLRKVMVNEGTLNQAIESCGGGTKGMKELMRRIMFWVQETFVESPEASAIVQGLEKLCMIKTRTAGSMGTPYEEENRSCCSTSYSPAADRLGKGLPAQFPQDLLQYQQYYGWQQQRDDHRAAAPLASTPAAFRSFTFADALDAAAVTNSLFAYTPAAAALHVGSRVVTTTKDAAAAAASTRAAHATARAACKSRMARQRGHNAGPMQMHPAAQHQATHNAMPGRSHPGPAAVCSPRAGSSWPSVPAMAHGTAAKTRTPSADIPAVVKRQQQVPESTDTLFFLLQKELRPSDVSNLGRIVLPKKEAETHLPWVAMREGLSIGMEDFDTGKMWTFRYRFWPNNKSRMYLLENIGGFVKMHYLQEGDLLILYRNIQGNYVARGKKNLHLTRNQANCAEQAAAKNASATCLIGNPIQEEAAESPRKKGRVMPSGTSSTPDVQSAHLRVEKAKDVNSEENLSIELNKHVMENSSLANGIKEVFHHLDQPLERLPSLTLTDMSIADILFDIDTEPEATLDPDPKCSNEKQN</sequence>
<feature type="compositionally biased region" description="Low complexity" evidence="5">
    <location>
        <begin position="173"/>
        <end position="185"/>
    </location>
</feature>
<protein>
    <recommendedName>
        <fullName evidence="6">TF-B3 domain-containing protein</fullName>
    </recommendedName>
</protein>
<dbReference type="InterPro" id="IPR044800">
    <property type="entry name" value="LEC2-like"/>
</dbReference>